<evidence type="ECO:0000313" key="1">
    <source>
        <dbReference type="Proteomes" id="UP000000437"/>
    </source>
</evidence>
<protein>
    <submittedName>
        <fullName evidence="2">Uncharacterized protein si:dkey-234i14.2 isoform X2</fullName>
    </submittedName>
</protein>
<name>A0AC58IZ81_DANRE</name>
<evidence type="ECO:0000313" key="2">
    <source>
        <dbReference type="RefSeq" id="XP_073799548.1"/>
    </source>
</evidence>
<dbReference type="RefSeq" id="XP_073799548.1">
    <property type="nucleotide sequence ID" value="XM_073943447.1"/>
</dbReference>
<accession>A0AC58IZ81</accession>
<gene>
    <name evidence="2" type="primary">si:dkey-234i14.2</name>
</gene>
<proteinExistence type="predicted"/>
<reference evidence="2" key="1">
    <citation type="submission" date="2025-08" db="UniProtKB">
        <authorList>
            <consortium name="RefSeq"/>
        </authorList>
    </citation>
    <scope>IDENTIFICATION</scope>
    <source>
        <strain evidence="2">Tuebingen</strain>
        <tissue evidence="2">Fibroblasts and whole tissue</tissue>
    </source>
</reference>
<organism evidence="1 2">
    <name type="scientific">Danio rerio</name>
    <name type="common">Zebrafish</name>
    <name type="synonym">Brachydanio rerio</name>
    <dbReference type="NCBI Taxonomy" id="7955"/>
    <lineage>
        <taxon>Eukaryota</taxon>
        <taxon>Metazoa</taxon>
        <taxon>Chordata</taxon>
        <taxon>Craniata</taxon>
        <taxon>Vertebrata</taxon>
        <taxon>Euteleostomi</taxon>
        <taxon>Actinopterygii</taxon>
        <taxon>Neopterygii</taxon>
        <taxon>Teleostei</taxon>
        <taxon>Ostariophysi</taxon>
        <taxon>Cypriniformes</taxon>
        <taxon>Danionidae</taxon>
        <taxon>Danioninae</taxon>
        <taxon>Danio</taxon>
    </lineage>
</organism>
<sequence length="163" mass="18519">MTGVLRDSKHRLMKSPRHQPYRVFDYQHVPSAAGDFASLRRCSSFSSSSKSLWSSKERAQSRHSTRSTRSQLCLEELVCIRKELTVIKSQIDELLESLERMESQEQQTCEDGVVYSPALHGSVNSVDSSGSSSPSRTDREPQRTHTEEEDRPDTWCVLGKLMV</sequence>
<dbReference type="Proteomes" id="UP000000437">
    <property type="component" value="Chromosome 25"/>
</dbReference>
<keyword evidence="1" id="KW-1185">Reference proteome</keyword>